<organism evidence="2 3">
    <name type="scientific">Acetivibrio clariflavus (strain DSM 19732 / NBRC 101661 / EBR45)</name>
    <name type="common">Clostridium clariflavum</name>
    <dbReference type="NCBI Taxonomy" id="720554"/>
    <lineage>
        <taxon>Bacteria</taxon>
        <taxon>Bacillati</taxon>
        <taxon>Bacillota</taxon>
        <taxon>Clostridia</taxon>
        <taxon>Eubacteriales</taxon>
        <taxon>Oscillospiraceae</taxon>
        <taxon>Acetivibrio</taxon>
    </lineage>
</organism>
<dbReference type="OrthoDB" id="9808022at2"/>
<dbReference type="SMART" id="SM00729">
    <property type="entry name" value="Elp3"/>
    <property type="match status" value="1"/>
</dbReference>
<reference evidence="3" key="1">
    <citation type="submission" date="2011-12" db="EMBL/GenBank/DDBJ databases">
        <title>Complete sequence of Clostridium clariflavum DSM 19732.</title>
        <authorList>
            <consortium name="US DOE Joint Genome Institute"/>
            <person name="Lucas S."/>
            <person name="Han J."/>
            <person name="Lapidus A."/>
            <person name="Cheng J.-F."/>
            <person name="Goodwin L."/>
            <person name="Pitluck S."/>
            <person name="Peters L."/>
            <person name="Teshima H."/>
            <person name="Detter J.C."/>
            <person name="Han C."/>
            <person name="Tapia R."/>
            <person name="Land M."/>
            <person name="Hauser L."/>
            <person name="Kyrpides N."/>
            <person name="Ivanova N."/>
            <person name="Pagani I."/>
            <person name="Kitzmiller T."/>
            <person name="Lynd L."/>
            <person name="Izquierdo J."/>
            <person name="Woyke T."/>
        </authorList>
    </citation>
    <scope>NUCLEOTIDE SEQUENCE [LARGE SCALE GENOMIC DNA]</scope>
    <source>
        <strain evidence="3">DSM 19732 / NBRC 101661 / EBR45</strain>
    </source>
</reference>
<dbReference type="GO" id="GO:0051539">
    <property type="term" value="F:4 iron, 4 sulfur cluster binding"/>
    <property type="evidence" value="ECO:0007669"/>
    <property type="project" value="TreeGrafter"/>
</dbReference>
<dbReference type="Pfam" id="PF04055">
    <property type="entry name" value="Radical_SAM"/>
    <property type="match status" value="1"/>
</dbReference>
<dbReference type="SUPFAM" id="SSF102114">
    <property type="entry name" value="Radical SAM enzymes"/>
    <property type="match status" value="1"/>
</dbReference>
<accession>G8M325</accession>
<dbReference type="GO" id="GO:0006779">
    <property type="term" value="P:porphyrin-containing compound biosynthetic process"/>
    <property type="evidence" value="ECO:0007669"/>
    <property type="project" value="TreeGrafter"/>
</dbReference>
<keyword evidence="3" id="KW-1185">Reference proteome</keyword>
<dbReference type="SFLD" id="SFLDS00029">
    <property type="entry name" value="Radical_SAM"/>
    <property type="match status" value="1"/>
</dbReference>
<dbReference type="PANTHER" id="PTHR13932">
    <property type="entry name" value="COPROPORPHYRINIGEN III OXIDASE"/>
    <property type="match status" value="1"/>
</dbReference>
<reference evidence="2 3" key="2">
    <citation type="journal article" date="2012" name="Stand. Genomic Sci.">
        <title>Complete Genome Sequence of Clostridium clariflavum DSM 19732.</title>
        <authorList>
            <person name="Izquierdo J.A."/>
            <person name="Goodwin L."/>
            <person name="Davenport K.W."/>
            <person name="Teshima H."/>
            <person name="Bruce D."/>
            <person name="Detter C."/>
            <person name="Tapia R."/>
            <person name="Han S."/>
            <person name="Land M."/>
            <person name="Hauser L."/>
            <person name="Jeffries C.D."/>
            <person name="Han J."/>
            <person name="Pitluck S."/>
            <person name="Nolan M."/>
            <person name="Chen A."/>
            <person name="Huntemann M."/>
            <person name="Mavromatis K."/>
            <person name="Mikhailova N."/>
            <person name="Liolios K."/>
            <person name="Woyke T."/>
            <person name="Lynd L.R."/>
        </authorList>
    </citation>
    <scope>NUCLEOTIDE SEQUENCE [LARGE SCALE GENOMIC DNA]</scope>
    <source>
        <strain evidence="3">DSM 19732 / NBRC 101661 / EBR45</strain>
    </source>
</reference>
<dbReference type="KEGG" id="ccl:Clocl_2781"/>
<dbReference type="GO" id="GO:0003824">
    <property type="term" value="F:catalytic activity"/>
    <property type="evidence" value="ECO:0007669"/>
    <property type="project" value="InterPro"/>
</dbReference>
<dbReference type="InterPro" id="IPR006638">
    <property type="entry name" value="Elp3/MiaA/NifB-like_rSAM"/>
</dbReference>
<dbReference type="GO" id="GO:0005737">
    <property type="term" value="C:cytoplasm"/>
    <property type="evidence" value="ECO:0007669"/>
    <property type="project" value="TreeGrafter"/>
</dbReference>
<proteinExistence type="predicted"/>
<gene>
    <name evidence="2" type="ordered locus">Clocl_2781</name>
</gene>
<dbReference type="CDD" id="cd01335">
    <property type="entry name" value="Radical_SAM"/>
    <property type="match status" value="1"/>
</dbReference>
<dbReference type="InterPro" id="IPR058240">
    <property type="entry name" value="rSAM_sf"/>
</dbReference>
<dbReference type="AlphaFoldDB" id="G8M325"/>
<dbReference type="InterPro" id="IPR034505">
    <property type="entry name" value="Coproporphyrinogen-III_oxidase"/>
</dbReference>
<feature type="domain" description="Radical SAM core" evidence="1">
    <location>
        <begin position="174"/>
        <end position="403"/>
    </location>
</feature>
<dbReference type="NCBIfam" id="TIGR03994">
    <property type="entry name" value="rSAM_HemZ"/>
    <property type="match status" value="1"/>
</dbReference>
<name>G8M325_ACECE</name>
<dbReference type="InterPro" id="IPR023995">
    <property type="entry name" value="HemZ"/>
</dbReference>
<dbReference type="RefSeq" id="WP_014255885.1">
    <property type="nucleotide sequence ID" value="NC_016627.1"/>
</dbReference>
<dbReference type="InterPro" id="IPR007197">
    <property type="entry name" value="rSAM"/>
</dbReference>
<dbReference type="PANTHER" id="PTHR13932:SF1">
    <property type="entry name" value="OXYGEN-INDEPENDENT COPROPORPHYRINOGEN-III OXIDASE-LIKE PROTEIN HEMZ"/>
    <property type="match status" value="1"/>
</dbReference>
<dbReference type="EMBL" id="CP003065">
    <property type="protein sequence ID" value="AEV69334.1"/>
    <property type="molecule type" value="Genomic_DNA"/>
</dbReference>
<dbReference type="Proteomes" id="UP000005435">
    <property type="component" value="Chromosome"/>
</dbReference>
<evidence type="ECO:0000259" key="1">
    <source>
        <dbReference type="PROSITE" id="PS51918"/>
    </source>
</evidence>
<evidence type="ECO:0000313" key="3">
    <source>
        <dbReference type="Proteomes" id="UP000005435"/>
    </source>
</evidence>
<dbReference type="HOGENOM" id="CLU_029256_1_0_9"/>
<dbReference type="SFLD" id="SFLDF00310">
    <property type="entry name" value="oxygen-independent_coproporphy"/>
    <property type="match status" value="1"/>
</dbReference>
<evidence type="ECO:0000313" key="2">
    <source>
        <dbReference type="EMBL" id="AEV69334.1"/>
    </source>
</evidence>
<dbReference type="SFLD" id="SFLDG01082">
    <property type="entry name" value="B12-binding_domain_containing"/>
    <property type="match status" value="1"/>
</dbReference>
<dbReference type="InterPro" id="IPR023404">
    <property type="entry name" value="rSAM_horseshoe"/>
</dbReference>
<dbReference type="SFLD" id="SFLDG01065">
    <property type="entry name" value="anaerobic_coproporphyrinogen-I"/>
    <property type="match status" value="1"/>
</dbReference>
<dbReference type="STRING" id="720554.Clocl_2781"/>
<dbReference type="Gene3D" id="3.80.30.20">
    <property type="entry name" value="tm_1862 like domain"/>
    <property type="match status" value="1"/>
</dbReference>
<sequence>MIYLKIEGHDYQYGIDDILKLFFRDETILPVQEDDINFRDGIFIKNAIERREIDGKIVFELSTSIRDSKGEVSSFSLDVTEIVKESKESREAEKVLKWEIKRQLYKALVQYTKEEMPWGMLTGIRPAKIVHEMLDKNFGKEQIMEQLKNYYYLSSKKASLVYDVALSEKAILDNTGPNMVSLYIGIPFCPTRCLYCSFTSNPIKKYEKMVESYIAALTREIRSVGEMLRDRDLKIQSIYIGGGTPTSIDVQYLGKLLEEIEKNFCFDFVQEYTLEAGRPDSITVEKLETIAKSKVNRISINPQTMKDETLLRIGRSHTSDDIIEAFKLARKFKFDNINMDIIAGLPGEKLDDFLFTLEEVKKLSPENITVHTMSIKRASRLNEERNNYSLTEGTEVARMVDAAYDIITGMGLIPYYLYRQKNILGNLENIGYAMPGTESIYNVQIMEERQTIFALGAGAVTKVVYPEENRIERIFNVKNVEEYVSRIDEMIQRKKDME</sequence>
<dbReference type="eggNOG" id="COG0635">
    <property type="taxonomic scope" value="Bacteria"/>
</dbReference>
<protein>
    <submittedName>
        <fullName evidence="2">Coproporphyrinogen dehydrogenase HemZ</fullName>
    </submittedName>
</protein>
<dbReference type="PROSITE" id="PS51918">
    <property type="entry name" value="RADICAL_SAM"/>
    <property type="match status" value="1"/>
</dbReference>